<evidence type="ECO:0000256" key="5">
    <source>
        <dbReference type="ARBA" id="ARBA00022692"/>
    </source>
</evidence>
<feature type="domain" description="EAL" evidence="11">
    <location>
        <begin position="273"/>
        <end position="527"/>
    </location>
</feature>
<dbReference type="InterPro" id="IPR001633">
    <property type="entry name" value="EAL_dom"/>
</dbReference>
<evidence type="ECO:0000259" key="11">
    <source>
        <dbReference type="PROSITE" id="PS50883"/>
    </source>
</evidence>
<name>A0ABR8UG28_9GAMM</name>
<comment type="caution">
    <text evidence="12">The sequence shown here is derived from an EMBL/GenBank/DDBJ whole genome shotgun (WGS) entry which is preliminary data.</text>
</comment>
<dbReference type="Proteomes" id="UP000647183">
    <property type="component" value="Unassembled WGS sequence"/>
</dbReference>
<feature type="transmembrane region" description="Helical" evidence="10">
    <location>
        <begin position="251"/>
        <end position="275"/>
    </location>
</feature>
<keyword evidence="5 10" id="KW-0812">Transmembrane</keyword>
<evidence type="ECO:0000256" key="6">
    <source>
        <dbReference type="ARBA" id="ARBA00022801"/>
    </source>
</evidence>
<dbReference type="SMART" id="SM00052">
    <property type="entry name" value="EAL"/>
    <property type="match status" value="1"/>
</dbReference>
<keyword evidence="13" id="KW-1185">Reference proteome</keyword>
<dbReference type="Pfam" id="PF12792">
    <property type="entry name" value="CSS-motif"/>
    <property type="match status" value="1"/>
</dbReference>
<dbReference type="Pfam" id="PF00563">
    <property type="entry name" value="EAL"/>
    <property type="match status" value="1"/>
</dbReference>
<evidence type="ECO:0000313" key="13">
    <source>
        <dbReference type="Proteomes" id="UP000647183"/>
    </source>
</evidence>
<keyword evidence="4" id="KW-0973">c-di-GMP</keyword>
<keyword evidence="8 10" id="KW-0472">Membrane</keyword>
<comment type="catalytic activity">
    <reaction evidence="9">
        <text>3',3'-c-di-GMP + H2O = 5'-phosphoguanylyl(3'-&gt;5')guanosine + H(+)</text>
        <dbReference type="Rhea" id="RHEA:24902"/>
        <dbReference type="ChEBI" id="CHEBI:15377"/>
        <dbReference type="ChEBI" id="CHEBI:15378"/>
        <dbReference type="ChEBI" id="CHEBI:58754"/>
        <dbReference type="ChEBI" id="CHEBI:58805"/>
        <dbReference type="EC" id="3.1.4.52"/>
    </reaction>
</comment>
<keyword evidence="7 10" id="KW-1133">Transmembrane helix</keyword>
<dbReference type="InterPro" id="IPR050706">
    <property type="entry name" value="Cyclic-di-GMP_PDE-like"/>
</dbReference>
<organism evidence="12 13">
    <name type="scientific">Luteimonas colneyensis</name>
    <dbReference type="NCBI Taxonomy" id="2762230"/>
    <lineage>
        <taxon>Bacteria</taxon>
        <taxon>Pseudomonadati</taxon>
        <taxon>Pseudomonadota</taxon>
        <taxon>Gammaproteobacteria</taxon>
        <taxon>Lysobacterales</taxon>
        <taxon>Lysobacteraceae</taxon>
        <taxon>Luteimonas</taxon>
    </lineage>
</organism>
<evidence type="ECO:0000313" key="12">
    <source>
        <dbReference type="EMBL" id="MBD7986564.1"/>
    </source>
</evidence>
<dbReference type="PANTHER" id="PTHR33121:SF70">
    <property type="entry name" value="SIGNALING PROTEIN YKOW"/>
    <property type="match status" value="1"/>
</dbReference>
<dbReference type="EMBL" id="JACSQJ010000001">
    <property type="protein sequence ID" value="MBD7986564.1"/>
    <property type="molecule type" value="Genomic_DNA"/>
</dbReference>
<reference evidence="12 13" key="1">
    <citation type="submission" date="2020-08" db="EMBL/GenBank/DDBJ databases">
        <title>A Genomic Blueprint of the Chicken Gut Microbiome.</title>
        <authorList>
            <person name="Gilroy R."/>
            <person name="Ravi A."/>
            <person name="Getino M."/>
            <person name="Pursley I."/>
            <person name="Horton D.L."/>
            <person name="Alikhan N.-F."/>
            <person name="Baker D."/>
            <person name="Gharbi K."/>
            <person name="Hall N."/>
            <person name="Watson M."/>
            <person name="Adriaenssens E.M."/>
            <person name="Foster-Nyarko E."/>
            <person name="Jarju S."/>
            <person name="Secka A."/>
            <person name="Antonio M."/>
            <person name="Oren A."/>
            <person name="Chaudhuri R."/>
            <person name="La Ragione R.M."/>
            <person name="Hildebrand F."/>
            <person name="Pallen M.J."/>
        </authorList>
    </citation>
    <scope>NUCLEOTIDE SEQUENCE [LARGE SCALE GENOMIC DNA]</scope>
    <source>
        <strain evidence="12 13">Sa2BVA3</strain>
    </source>
</reference>
<evidence type="ECO:0000256" key="7">
    <source>
        <dbReference type="ARBA" id="ARBA00022989"/>
    </source>
</evidence>
<dbReference type="EC" id="3.1.4.52" evidence="2"/>
<dbReference type="InterPro" id="IPR024744">
    <property type="entry name" value="CSS-motif_dom"/>
</dbReference>
<proteinExistence type="predicted"/>
<evidence type="ECO:0000256" key="2">
    <source>
        <dbReference type="ARBA" id="ARBA00012282"/>
    </source>
</evidence>
<gene>
    <name evidence="12" type="ORF">H9645_00795</name>
</gene>
<evidence type="ECO:0000256" key="9">
    <source>
        <dbReference type="ARBA" id="ARBA00034290"/>
    </source>
</evidence>
<dbReference type="Gene3D" id="3.20.20.450">
    <property type="entry name" value="EAL domain"/>
    <property type="match status" value="1"/>
</dbReference>
<evidence type="ECO:0000256" key="3">
    <source>
        <dbReference type="ARBA" id="ARBA00022475"/>
    </source>
</evidence>
<dbReference type="InterPro" id="IPR035919">
    <property type="entry name" value="EAL_sf"/>
</dbReference>
<evidence type="ECO:0000256" key="1">
    <source>
        <dbReference type="ARBA" id="ARBA00004651"/>
    </source>
</evidence>
<keyword evidence="3" id="KW-1003">Cell membrane</keyword>
<evidence type="ECO:0000256" key="4">
    <source>
        <dbReference type="ARBA" id="ARBA00022636"/>
    </source>
</evidence>
<dbReference type="PANTHER" id="PTHR33121">
    <property type="entry name" value="CYCLIC DI-GMP PHOSPHODIESTERASE PDEF"/>
    <property type="match status" value="1"/>
</dbReference>
<sequence>MDRLRYWLLLTISRRPKAFVRGAGVLVAVLLVAGALAAMVMVDHGRTAQRHAEALRIFEGITAESTALLDDLSRDDGLDCSYESLAYLNTRLLESRYLREIGLLDADRRLVCSTALGRLAEPVKGDYPVHVSRSGLELLDDIPLTMAGKKLKATIIQRPPVNVVVSPYATDDLNARADVLWLRTTEGLVALHAGVEPRLLPAMRARAGRLAASGASPRGLGYELVTMSEGQDLVLQTQRGLPAILMRGGALFPLLLAGSLLIAALAAGTIAPYVARLGHLRNRIGFLCDEAHLALVYQPLFELATGRPVGCEVLARLKEGDSQWLPSVMIPAILGAGLERRFDHAVARKAIAELSAHLPSIDERFGIALNCFPPSVDAATLAPVLQGALQASGRRDLDVCVEITEHSLASDLVKEVQGLQALGFLVAVDDFGTGYSNLKSVTRLSPDLLKIDGSFVYELEDATLRASLIPEIVRIAKAVDAETVAEGIQNARQMQLLLAEGVRYGQGFGLGMPMPVEEFVGFVAERLADGHRE</sequence>
<dbReference type="PROSITE" id="PS50883">
    <property type="entry name" value="EAL"/>
    <property type="match status" value="1"/>
</dbReference>
<evidence type="ECO:0000256" key="8">
    <source>
        <dbReference type="ARBA" id="ARBA00023136"/>
    </source>
</evidence>
<dbReference type="RefSeq" id="WP_191727842.1">
    <property type="nucleotide sequence ID" value="NZ_JACSQJ010000001.1"/>
</dbReference>
<keyword evidence="6" id="KW-0378">Hydrolase</keyword>
<protein>
    <recommendedName>
        <fullName evidence="2">cyclic-guanylate-specific phosphodiesterase</fullName>
        <ecNumber evidence="2">3.1.4.52</ecNumber>
    </recommendedName>
</protein>
<dbReference type="SUPFAM" id="SSF141868">
    <property type="entry name" value="EAL domain-like"/>
    <property type="match status" value="1"/>
</dbReference>
<dbReference type="CDD" id="cd01948">
    <property type="entry name" value="EAL"/>
    <property type="match status" value="1"/>
</dbReference>
<evidence type="ECO:0000256" key="10">
    <source>
        <dbReference type="SAM" id="Phobius"/>
    </source>
</evidence>
<comment type="subcellular location">
    <subcellularLocation>
        <location evidence="1">Cell membrane</location>
        <topology evidence="1">Multi-pass membrane protein</topology>
    </subcellularLocation>
</comment>
<accession>A0ABR8UG28</accession>